<keyword evidence="4" id="KW-1185">Reference proteome</keyword>
<feature type="transmembrane region" description="Helical" evidence="2">
    <location>
        <begin position="594"/>
        <end position="615"/>
    </location>
</feature>
<dbReference type="Proteomes" id="UP000623467">
    <property type="component" value="Unassembled WGS sequence"/>
</dbReference>
<feature type="transmembrane region" description="Helical" evidence="2">
    <location>
        <begin position="166"/>
        <end position="186"/>
    </location>
</feature>
<comment type="caution">
    <text evidence="3">The sequence shown here is derived from an EMBL/GenBank/DDBJ whole genome shotgun (WGS) entry which is preliminary data.</text>
</comment>
<protein>
    <submittedName>
        <fullName evidence="3">Uncharacterized protein</fullName>
    </submittedName>
</protein>
<keyword evidence="2" id="KW-1133">Transmembrane helix</keyword>
<feature type="transmembrane region" description="Helical" evidence="2">
    <location>
        <begin position="631"/>
        <end position="653"/>
    </location>
</feature>
<feature type="compositionally biased region" description="Polar residues" evidence="1">
    <location>
        <begin position="1"/>
        <end position="20"/>
    </location>
</feature>
<feature type="transmembrane region" description="Helical" evidence="2">
    <location>
        <begin position="98"/>
        <end position="121"/>
    </location>
</feature>
<evidence type="ECO:0000256" key="2">
    <source>
        <dbReference type="SAM" id="Phobius"/>
    </source>
</evidence>
<organism evidence="3 4">
    <name type="scientific">Mycena sanguinolenta</name>
    <dbReference type="NCBI Taxonomy" id="230812"/>
    <lineage>
        <taxon>Eukaryota</taxon>
        <taxon>Fungi</taxon>
        <taxon>Dikarya</taxon>
        <taxon>Basidiomycota</taxon>
        <taxon>Agaricomycotina</taxon>
        <taxon>Agaricomycetes</taxon>
        <taxon>Agaricomycetidae</taxon>
        <taxon>Agaricales</taxon>
        <taxon>Marasmiineae</taxon>
        <taxon>Mycenaceae</taxon>
        <taxon>Mycena</taxon>
    </lineage>
</organism>
<reference evidence="3" key="1">
    <citation type="submission" date="2020-05" db="EMBL/GenBank/DDBJ databases">
        <title>Mycena genomes resolve the evolution of fungal bioluminescence.</title>
        <authorList>
            <person name="Tsai I.J."/>
        </authorList>
    </citation>
    <scope>NUCLEOTIDE SEQUENCE</scope>
    <source>
        <strain evidence="3">160909Yilan</strain>
    </source>
</reference>
<evidence type="ECO:0000313" key="4">
    <source>
        <dbReference type="Proteomes" id="UP000623467"/>
    </source>
</evidence>
<keyword evidence="2" id="KW-0812">Transmembrane</keyword>
<accession>A0A8H7CUN2</accession>
<gene>
    <name evidence="3" type="ORF">MSAN_01756700</name>
</gene>
<sequence>MSGSLQTSASPGWTSNNQYPPSDEEGASVTLLSLDDTSHETEKLPVLEGKSSLWKHWLSALCFTLHVALDLLHMVALISTMRHWEHHFTFATDQQATVSFWLTVATQTFGTGYTAILVFLTQTLTMWHNFGPNRTLTAIHDTISAWAGLGSALVSLWNQVSVPASVLGTLSIVSYLSCISILHISLPAIISVEAFNATVAVQASTLGIPEYANANVINSTRNYMTTFATGFLPFRGVFNDSQMLGVLDGTLYEVLANTTSERATAQVSALGFNISCGYVPAQILPIAIAEYGGGDNDLEVTVDGLSGSFLKGAVSLMSNSLSIYGENQNNTNNNSIYLSATTTVMDSQGNQGAPLIFAQQPPAVAKILTNFNLTSSQIQFLKCYKSTVPQSATIDATSNKILDGSLNPNVYKDHSTWIPAAELNLVSESSTLVGSGLWSEILCSVADPISTSLDDCWDVDEYLMTYLGLDPFANATSVTLKLHDIENALASVLALGFWGAGHVKVNPWYMNYSAVATSTGTQSETGTFPELVVGTATIMQQDTSRVRLNSNIAASTNDIPDRHTFDICPEDAASIEQQRQAGTNFAPGRNHKKLGIALHVLLVVVFATVLGLAAARMEHHVIFPIADQQTVSFLCKVATMVLGSIYYSALVYLTQKLAITHAAQEYSFFTATHDKVLAWSGIGSAISTLWQQVKLPGSPRKILYISIYLATISVLHIATPALVSVESFDLPLKAEFDTQRFPEWSNMTNKNATLTLLTKGAAFLPWVTNLGPALTLGLSNGSLYEVLESASLGGGSADISAVGFNVTCGYIPGLVAKDLGGAYNISSPSEDFKWTIFDLLPGKRSSL</sequence>
<evidence type="ECO:0000256" key="1">
    <source>
        <dbReference type="SAM" id="MobiDB-lite"/>
    </source>
</evidence>
<dbReference type="EMBL" id="JACAZH010000017">
    <property type="protein sequence ID" value="KAF7348043.1"/>
    <property type="molecule type" value="Genomic_DNA"/>
</dbReference>
<feature type="transmembrane region" description="Helical" evidence="2">
    <location>
        <begin position="702"/>
        <end position="723"/>
    </location>
</feature>
<feature type="transmembrane region" description="Helical" evidence="2">
    <location>
        <begin position="57"/>
        <end position="78"/>
    </location>
</feature>
<feature type="region of interest" description="Disordered" evidence="1">
    <location>
        <begin position="1"/>
        <end position="26"/>
    </location>
</feature>
<keyword evidence="2" id="KW-0472">Membrane</keyword>
<proteinExistence type="predicted"/>
<dbReference type="OrthoDB" id="2644397at2759"/>
<name>A0A8H7CUN2_9AGAR</name>
<evidence type="ECO:0000313" key="3">
    <source>
        <dbReference type="EMBL" id="KAF7348043.1"/>
    </source>
</evidence>
<dbReference type="AlphaFoldDB" id="A0A8H7CUN2"/>